<dbReference type="InterPro" id="IPR012312">
    <property type="entry name" value="Hemerythrin-like"/>
</dbReference>
<sequence>MITDDDLTGVRTVHAGLRAEFGRLADVFAQPRDPAHADLLEEQLALVLALLHDHHRHEDDHLWPLLLGGVPSSKAELDELEVEHGELDPLIAAVADSTRPRDERALALAELQLFLRRHVDHEERVAFPLMLRVLTPEHLAADRRKAVADFRRHGVALVFGWLASCLDDDLLAKSMAEQPLLVRVLFRLFWWPSYQRRFRELYGTAATVPASALSGAR</sequence>
<proteinExistence type="predicted"/>
<dbReference type="EMBL" id="CAJB01000383">
    <property type="protein sequence ID" value="CCH79656.1"/>
    <property type="molecule type" value="Genomic_DNA"/>
</dbReference>
<feature type="domain" description="Hemerythrin-like" evidence="1">
    <location>
        <begin position="10"/>
        <end position="129"/>
    </location>
</feature>
<dbReference type="AlphaFoldDB" id="A0A077M1E3"/>
<protein>
    <recommendedName>
        <fullName evidence="1">Hemerythrin-like domain-containing protein</fullName>
    </recommendedName>
</protein>
<dbReference type="Gene3D" id="1.20.120.520">
    <property type="entry name" value="nmb1532 protein domain like"/>
    <property type="match status" value="1"/>
</dbReference>
<evidence type="ECO:0000259" key="1">
    <source>
        <dbReference type="Pfam" id="PF01814"/>
    </source>
</evidence>
<dbReference type="Pfam" id="PF01814">
    <property type="entry name" value="Hemerythrin"/>
    <property type="match status" value="1"/>
</dbReference>
<evidence type="ECO:0000313" key="3">
    <source>
        <dbReference type="Proteomes" id="UP000035721"/>
    </source>
</evidence>
<evidence type="ECO:0000313" key="2">
    <source>
        <dbReference type="EMBL" id="CCH79656.1"/>
    </source>
</evidence>
<name>A0A077M1E3_9MICO</name>
<gene>
    <name evidence="2" type="ORF">BN12_510016</name>
</gene>
<keyword evidence="3" id="KW-1185">Reference proteome</keyword>
<dbReference type="STRING" id="1194083.BN12_510016"/>
<organism evidence="2 3">
    <name type="scientific">Nostocoides japonicum T1-X7</name>
    <dbReference type="NCBI Taxonomy" id="1194083"/>
    <lineage>
        <taxon>Bacteria</taxon>
        <taxon>Bacillati</taxon>
        <taxon>Actinomycetota</taxon>
        <taxon>Actinomycetes</taxon>
        <taxon>Micrococcales</taxon>
        <taxon>Intrasporangiaceae</taxon>
        <taxon>Nostocoides</taxon>
    </lineage>
</organism>
<reference evidence="2 3" key="1">
    <citation type="journal article" date="2013" name="ISME J.">
        <title>A metabolic model for members of the genus Tetrasphaera involved in enhanced biological phosphorus removal.</title>
        <authorList>
            <person name="Kristiansen R."/>
            <person name="Nguyen H.T.T."/>
            <person name="Saunders A.M."/>
            <person name="Nielsen J.L."/>
            <person name="Wimmer R."/>
            <person name="Le V.Q."/>
            <person name="McIlroy S.J."/>
            <person name="Petrovski S."/>
            <person name="Seviour R.J."/>
            <person name="Calteau A."/>
            <person name="Nielsen K.L."/>
            <person name="Nielsen P.H."/>
        </authorList>
    </citation>
    <scope>NUCLEOTIDE SEQUENCE [LARGE SCALE GENOMIC DNA]</scope>
    <source>
        <strain evidence="2 3">T1-X7</strain>
    </source>
</reference>
<dbReference type="OrthoDB" id="5197650at2"/>
<dbReference type="Proteomes" id="UP000035721">
    <property type="component" value="Unassembled WGS sequence"/>
</dbReference>
<comment type="caution">
    <text evidence="2">The sequence shown here is derived from an EMBL/GenBank/DDBJ whole genome shotgun (WGS) entry which is preliminary data.</text>
</comment>
<dbReference type="RefSeq" id="WP_048551569.1">
    <property type="nucleotide sequence ID" value="NZ_HF570958.1"/>
</dbReference>
<accession>A0A077M1E3</accession>